<evidence type="ECO:0000313" key="7">
    <source>
        <dbReference type="EMBL" id="QEF99662.1"/>
    </source>
</evidence>
<feature type="domain" description="SD-repeat containing protein B" evidence="5">
    <location>
        <begin position="338"/>
        <end position="468"/>
    </location>
</feature>
<dbReference type="InterPro" id="IPR013783">
    <property type="entry name" value="Ig-like_fold"/>
</dbReference>
<evidence type="ECO:0000256" key="3">
    <source>
        <dbReference type="ARBA" id="ARBA00022729"/>
    </source>
</evidence>
<dbReference type="Gene3D" id="2.40.10.500">
    <property type="match status" value="1"/>
</dbReference>
<comment type="subcellular location">
    <subcellularLocation>
        <location evidence="1">Secreted</location>
    </subcellularLocation>
</comment>
<gene>
    <name evidence="7" type="primary">sdrD_5</name>
    <name evidence="7" type="ORF">Mal15_37280</name>
</gene>
<dbReference type="SUPFAM" id="SSF63446">
    <property type="entry name" value="Type I dockerin domain"/>
    <property type="match status" value="1"/>
</dbReference>
<dbReference type="InterPro" id="IPR033764">
    <property type="entry name" value="Sdr_B"/>
</dbReference>
<evidence type="ECO:0000256" key="4">
    <source>
        <dbReference type="SAM" id="MobiDB-lite"/>
    </source>
</evidence>
<feature type="domain" description="DUF7467" evidence="6">
    <location>
        <begin position="887"/>
        <end position="1002"/>
    </location>
</feature>
<dbReference type="InterPro" id="IPR055890">
    <property type="entry name" value="DUF7467"/>
</dbReference>
<keyword evidence="3" id="KW-0732">Signal</keyword>
<proteinExistence type="predicted"/>
<keyword evidence="8" id="KW-1185">Reference proteome</keyword>
<organism evidence="7 8">
    <name type="scientific">Stieleria maiorica</name>
    <dbReference type="NCBI Taxonomy" id="2795974"/>
    <lineage>
        <taxon>Bacteria</taxon>
        <taxon>Pseudomonadati</taxon>
        <taxon>Planctomycetota</taxon>
        <taxon>Planctomycetia</taxon>
        <taxon>Pirellulales</taxon>
        <taxon>Pirellulaceae</taxon>
        <taxon>Stieleria</taxon>
    </lineage>
</organism>
<feature type="compositionally biased region" description="Basic residues" evidence="4">
    <location>
        <begin position="8"/>
        <end position="21"/>
    </location>
</feature>
<dbReference type="GO" id="GO:0005576">
    <property type="term" value="C:extracellular region"/>
    <property type="evidence" value="ECO:0007669"/>
    <property type="project" value="UniProtKB-SubCell"/>
</dbReference>
<dbReference type="PANTHER" id="PTHR23303:SF15">
    <property type="entry name" value="COLOSSIN-A"/>
    <property type="match status" value="1"/>
</dbReference>
<feature type="domain" description="DUF7467" evidence="6">
    <location>
        <begin position="1465"/>
        <end position="1574"/>
    </location>
</feature>
<feature type="region of interest" description="Disordered" evidence="4">
    <location>
        <begin position="1"/>
        <end position="21"/>
    </location>
</feature>
<dbReference type="PANTHER" id="PTHR23303">
    <property type="entry name" value="CARBOXYPEPTIDASE REGULATORY REGION-CONTAINING"/>
    <property type="match status" value="1"/>
</dbReference>
<dbReference type="GO" id="GO:0004553">
    <property type="term" value="F:hydrolase activity, hydrolyzing O-glycosyl compounds"/>
    <property type="evidence" value="ECO:0007669"/>
    <property type="project" value="InterPro"/>
</dbReference>
<dbReference type="Pfam" id="PF24269">
    <property type="entry name" value="DUF7467"/>
    <property type="match status" value="3"/>
</dbReference>
<dbReference type="CDD" id="cd14256">
    <property type="entry name" value="Dockerin_I"/>
    <property type="match status" value="1"/>
</dbReference>
<reference evidence="7 8" key="1">
    <citation type="submission" date="2019-02" db="EMBL/GenBank/DDBJ databases">
        <title>Planctomycetal bacteria perform biofilm scaping via a novel small molecule.</title>
        <authorList>
            <person name="Jeske O."/>
            <person name="Boedeker C."/>
            <person name="Wiegand S."/>
            <person name="Breitling P."/>
            <person name="Kallscheuer N."/>
            <person name="Jogler M."/>
            <person name="Rohde M."/>
            <person name="Petersen J."/>
            <person name="Medema M.H."/>
            <person name="Surup F."/>
            <person name="Jogler C."/>
        </authorList>
    </citation>
    <scope>NUCLEOTIDE SEQUENCE [LARGE SCALE GENOMIC DNA]</scope>
    <source>
        <strain evidence="7 8">Mal15</strain>
    </source>
</reference>
<evidence type="ECO:0000259" key="5">
    <source>
        <dbReference type="Pfam" id="PF17210"/>
    </source>
</evidence>
<dbReference type="InterPro" id="IPR002105">
    <property type="entry name" value="Dockerin_1_rpt"/>
</dbReference>
<dbReference type="Pfam" id="PF17210">
    <property type="entry name" value="SdrD_B"/>
    <property type="match status" value="2"/>
</dbReference>
<name>A0A5B9MEH3_9BACT</name>
<dbReference type="Gene3D" id="2.60.40.10">
    <property type="entry name" value="Immunoglobulins"/>
    <property type="match status" value="2"/>
</dbReference>
<dbReference type="Gene3D" id="1.10.1330.10">
    <property type="entry name" value="Dockerin domain"/>
    <property type="match status" value="1"/>
</dbReference>
<evidence type="ECO:0000259" key="6">
    <source>
        <dbReference type="Pfam" id="PF24269"/>
    </source>
</evidence>
<feature type="domain" description="SD-repeat containing protein B" evidence="5">
    <location>
        <begin position="593"/>
        <end position="723"/>
    </location>
</feature>
<dbReference type="InterPro" id="IPR036439">
    <property type="entry name" value="Dockerin_dom_sf"/>
</dbReference>
<protein>
    <submittedName>
        <fullName evidence="7">Serine-aspartate repeat-containing protein D</fullName>
    </submittedName>
</protein>
<keyword evidence="2" id="KW-0964">Secreted</keyword>
<dbReference type="KEGG" id="smam:Mal15_37280"/>
<dbReference type="Pfam" id="PF00404">
    <property type="entry name" value="Dockerin_1"/>
    <property type="match status" value="1"/>
</dbReference>
<dbReference type="SUPFAM" id="SSF117074">
    <property type="entry name" value="Hypothetical protein PA1324"/>
    <property type="match status" value="4"/>
</dbReference>
<feature type="domain" description="DUF7467" evidence="6">
    <location>
        <begin position="1157"/>
        <end position="1280"/>
    </location>
</feature>
<dbReference type="InterPro" id="IPR051417">
    <property type="entry name" value="SDr/BOS_complex"/>
</dbReference>
<evidence type="ECO:0000256" key="2">
    <source>
        <dbReference type="ARBA" id="ARBA00022525"/>
    </source>
</evidence>
<evidence type="ECO:0000256" key="1">
    <source>
        <dbReference type="ARBA" id="ARBA00004613"/>
    </source>
</evidence>
<dbReference type="Proteomes" id="UP000321353">
    <property type="component" value="Chromosome"/>
</dbReference>
<sequence>MFGIARNRSSKTKANRREKLGRRLRAAFEPLEQRRLLAGDYFTSNATVQMEGQFGTNNPGPNPPLEQITEFGMTAGQAWTNQENGDAFEVGSTVRTVGTLPLSQLINGAVIPADFPDELAFSPGHFVVALEGNVTGPTSAEYTAGSLYLIPSTNGNSVSYDIENPASWNFENAIAKWDLGPAADIADGVPLGVSHAGPVTATAAEVNLSELGLPGSSGNGLFVFLEDTSFVPSGVDPGIAPFNGSEFVRDVEAVPGLVNTAEGLAAFTDQTLDTTIIPLTADQISILDQITLASAGVTGAFSAGGYTPVALGTDTGDFSADFSSEAYVIGLSGDVELASLGDFVWEDLNADGIQDAGEPGINGVTVKLLDSGGNVLQTTTTGAGPDDPTTPGDESNGYYEFTGLTPGVEYTVMFVNPDDVGPDAYMFSAPLVGGDSTVDSNVTDPVNGTTPGVILSSGEFNRTIDAGLFRKGSIHAYGFLDINGDGIENGGDDAFPDDPGKTFVLNGPGGTQTRVTVSGEADWVSLTPGTYTISEDPIPPGFSLTTTPNLRTFVVQSGEELVYEPGAADLPAGDTRTEVVLGDLLKWGNTELASLGDFVWEDLNADGIQDAGEPGINGVTVKLLDSGGNVLQTTTTGAGPDDPTTPGDESNGYYEFTGLTPGVEYTVMFVNPDDVGPDAYMFSAPLVGGDSTVDSNVTDPVNGTTPGVILSSGEFNRTIDAGLFRKGSIHAYGFLDINGDGIENGGDDAFPDDPGKTFVLNGPGGTQTRVTVSGEADWVSLTPGTYTISEDPIPPGFALTTTPNLRTFVVQSGEELVYEPGAADLPAGDTRTEVVLGDLLKWGNTEVAPAVGIEKFTRIDVNPIDIEKLVRVESPAIQGDVCDVLGKPVGLTFQYIPSLAFNPLQPDGKAGVLVNNSLDDDGTSYVVVSKNGDPTNFGDIFFQGNVTEGELFTAAGAFGSNTYFFFFDEQGGPLLQSFKYHTSCSAPIILGAQPLSATLVGYNDGTPDGDVQAPNFGPGINDADADAATGPEATVGDTVVFTYVVTNPIADTELSNILVTDLVLAPLQGIEFAPDPVLEGGLNVGDTDGDGKLDFGEQWLYTSTTSISATTPVGQHVDKATVTGTSSAGGQVMDMDPAHFIINPATTGEDLCDVDGKVVGLTFEYIPGISVNTDQDSGKASVIFDSGMVDGDGASWVIVTDENDASKALAGEGRRHFVGMVAFNEQFEANENIDDFGSNTYIHFFDSAYGGLLQTVNYHTSCSQPIVLGDVIGNATLVGYEGESGSSVLPPTVDPPVIDFGGVMLTTDAPFDPGNLGFDADEPSGPVAQLGDKVTWTYVVTNPGGVPLTINSVFDDNETDNEIPGLGDDDFEPAPVLTSGGFNFGDVNENGLLDPGEEWYFQAMEIVAETGQHKNTAKVRAEDASGTMVMDSDMSNHIVNPLVFEKYVSVPTPPSGEDQCDINGKPVNLSFEYVPGTTVVTSQGDKATASGTPDDDGESYILVDGGDLFAGVVAEGAVFTIGGDFGSNTVFEIYDDLAAFQSGQSPLQVLEYHTSCSQVIQLGDLIGSVILVTYEGEDGTESRATGLGDPADSPSGPRVIVGDEVVFNYEITNSSSGPNAIGLTDVSVFDSVLGTITEIVDNGNGDNVLDPGETWVLTASTEATVPGLQFNLGTVTALGTTNGPLETPLTVEDGAYHYVETLKFFVVDNDADATFAYSEGGLLIGSTNLVNDNSDPRGATSNAAGDKVWVIDKDKYVYVYNSDGSLAGSWKGDNTSDKVQGIATDGTNIWIVEEDRDVFFYAGGAGFLGGTRDETTKFKLENSNIDKPTGLTTDGTHLWVVDEKKKAVFKYTTTGTFVASWALAGDNSKPKGVTLNPADPGDGTLWVVDQDDDMIYAYADGKSDTGGTLIGTFALASANSKAEGIADPIWNSSAPIDSGLAYDVNGDGAVTALDALQIINHIAKDAASGERTLSTSNLRYDVSGDLKVTVLDALRIINQLARNEATGPEIPTSESKLDYADAVDVVFGSDSLEHDREAELTGYGFAGLF</sequence>
<evidence type="ECO:0000313" key="8">
    <source>
        <dbReference type="Proteomes" id="UP000321353"/>
    </source>
</evidence>
<dbReference type="EMBL" id="CP036264">
    <property type="protein sequence ID" value="QEF99662.1"/>
    <property type="molecule type" value="Genomic_DNA"/>
</dbReference>
<accession>A0A5B9MEH3</accession>
<dbReference type="GO" id="GO:0000272">
    <property type="term" value="P:polysaccharide catabolic process"/>
    <property type="evidence" value="ECO:0007669"/>
    <property type="project" value="InterPro"/>
</dbReference>
<dbReference type="SUPFAM" id="SSF63825">
    <property type="entry name" value="YWTD domain"/>
    <property type="match status" value="1"/>
</dbReference>